<keyword evidence="2" id="KW-1185">Reference proteome</keyword>
<name>A0ABT3IS50_9BACT</name>
<evidence type="ECO:0000313" key="2">
    <source>
        <dbReference type="Proteomes" id="UP001207742"/>
    </source>
</evidence>
<sequence>MDTYTSTDFVAQLAEYETPFADPGLREAATITTASEGSAYENLQGYESPFASSYETMESMEYSPYAKEFAHFTAALHDREFSETLYEMAAEMENVATSNFTDEAPTAERYATISLRQSEEYLAPVALEAEKMIDKVNEALGLNHFADQNEAGIDHFFNELSTMNHGLMPAQEQFLKSLGRKLKGVVKGGLKIIGKIASLPLNLLLKRIKPLVNRILRGVLRFGISKLPAGLQPYARTLAGKLQVREAGEAGELEAENPTTANLEALQLEFDQQVGQLVFASNEQEAAELMSEYESSWETTDREVLNEAEDASQPSLQAAREQLMLELSKLPEGESPAPALERFLPVALMAVRPVLRPIISMVGRDKIVGLIAKILSIPLKAVIPPKIANVLASSISSIGLAGLGLETSEAGPALGQEAIVNTIQETIQHLRPMDETILSNQELLTAEVLESFEQAVMNNFPAQFVRKDLQTGDPEGVWIMKPRKGPKHLYKKYSKVYSVNITPFVLKAVKTFGYIPLSSFVKDRLGLDPAKPIQARIHLYESIPGTKLSQISSSEKKTQGLSVAGGYVQLHPLSVCAAAMLLGNPALGVEVDQQFLSTPHKIGVGQRFFYLEIPGAKLKIVSGGRPAGVSDIQGVIDFTKGTILLNYFFSEEEAKGIVGRLNMSDYGGAAQSMSKSVWVTLHNILLKDVKSKVKIIHEAVPELYLENYTEQGEQFLPNIIGGITSRLGSLAGKILPGGGTAAASGAGASGGGGGIGQTILIKLIEKVIDKLVDAAFKALTNYFRGRAAEFKQAQAAPADGVTVKIFWMDVPGLTQLAPVISAIKGKLSLGNITSALAMVPLPDIQIKAGKQFN</sequence>
<comment type="caution">
    <text evidence="1">The sequence shown here is derived from an EMBL/GenBank/DDBJ whole genome shotgun (WGS) entry which is preliminary data.</text>
</comment>
<reference evidence="1 2" key="1">
    <citation type="submission" date="2022-10" db="EMBL/GenBank/DDBJ databases">
        <title>Chitinophaga nivalis PC15 sp. nov., isolated from Pyeongchang county, South Korea.</title>
        <authorList>
            <person name="Trinh H.N."/>
        </authorList>
    </citation>
    <scope>NUCLEOTIDE SEQUENCE [LARGE SCALE GENOMIC DNA]</scope>
    <source>
        <strain evidence="1 2">PC14</strain>
    </source>
</reference>
<accession>A0ABT3IS50</accession>
<evidence type="ECO:0000313" key="1">
    <source>
        <dbReference type="EMBL" id="MCW3486806.1"/>
    </source>
</evidence>
<dbReference type="Proteomes" id="UP001207742">
    <property type="component" value="Unassembled WGS sequence"/>
</dbReference>
<protein>
    <submittedName>
        <fullName evidence="1">Uncharacterized protein</fullName>
    </submittedName>
</protein>
<dbReference type="EMBL" id="JAPDNS010000002">
    <property type="protein sequence ID" value="MCW3486806.1"/>
    <property type="molecule type" value="Genomic_DNA"/>
</dbReference>
<dbReference type="RefSeq" id="WP_264733621.1">
    <property type="nucleotide sequence ID" value="NZ_JAPDNR010000001.1"/>
</dbReference>
<organism evidence="1 2">
    <name type="scientific">Chitinophaga nivalis</name>
    <dbReference type="NCBI Taxonomy" id="2991709"/>
    <lineage>
        <taxon>Bacteria</taxon>
        <taxon>Pseudomonadati</taxon>
        <taxon>Bacteroidota</taxon>
        <taxon>Chitinophagia</taxon>
        <taxon>Chitinophagales</taxon>
        <taxon>Chitinophagaceae</taxon>
        <taxon>Chitinophaga</taxon>
    </lineage>
</organism>
<proteinExistence type="predicted"/>
<gene>
    <name evidence="1" type="ORF">OL497_23110</name>
</gene>